<keyword evidence="3" id="KW-1185">Reference proteome</keyword>
<keyword evidence="1" id="KW-0812">Transmembrane</keyword>
<protein>
    <recommendedName>
        <fullName evidence="4">YcxB-like protein domain-containing protein</fullName>
    </recommendedName>
</protein>
<dbReference type="EMBL" id="JARXHW010000151">
    <property type="protein sequence ID" value="MDQ8209763.1"/>
    <property type="molecule type" value="Genomic_DNA"/>
</dbReference>
<proteinExistence type="predicted"/>
<gene>
    <name evidence="2" type="ORF">QEH52_19750</name>
</gene>
<name>A0ABU1B047_9BACT</name>
<evidence type="ECO:0000256" key="1">
    <source>
        <dbReference type="SAM" id="Phobius"/>
    </source>
</evidence>
<sequence>MRIHLTNFCYDPVEHVIRTKGRKEFTRPTIIFSGCLFALILILAPFFEIEWYFAFLGLLPLLGLLRPLRTKVLFSKEGEVVRFFEIGRTVELNPKKELHCQSTVKHGDSYFTNIFYGGASDRVSLIESTDFIAEEDFKKMFGFLFEELNYTFIEKPKN</sequence>
<evidence type="ECO:0000313" key="3">
    <source>
        <dbReference type="Proteomes" id="UP001225316"/>
    </source>
</evidence>
<keyword evidence="1" id="KW-1133">Transmembrane helix</keyword>
<evidence type="ECO:0008006" key="4">
    <source>
        <dbReference type="Google" id="ProtNLM"/>
    </source>
</evidence>
<dbReference type="Proteomes" id="UP001225316">
    <property type="component" value="Unassembled WGS sequence"/>
</dbReference>
<accession>A0ABU1B047</accession>
<reference evidence="2 3" key="1">
    <citation type="submission" date="2023-04" db="EMBL/GenBank/DDBJ databases">
        <title>A novel bacteria isolated from coastal sediment.</title>
        <authorList>
            <person name="Liu X.-J."/>
            <person name="Du Z.-J."/>
        </authorList>
    </citation>
    <scope>NUCLEOTIDE SEQUENCE [LARGE SCALE GENOMIC DNA]</scope>
    <source>
        <strain evidence="2 3">SDUM461003</strain>
    </source>
</reference>
<dbReference type="RefSeq" id="WP_308952681.1">
    <property type="nucleotide sequence ID" value="NZ_JARXHW010000151.1"/>
</dbReference>
<feature type="transmembrane region" description="Helical" evidence="1">
    <location>
        <begin position="25"/>
        <end position="45"/>
    </location>
</feature>
<evidence type="ECO:0000313" key="2">
    <source>
        <dbReference type="EMBL" id="MDQ8209763.1"/>
    </source>
</evidence>
<comment type="caution">
    <text evidence="2">The sequence shown here is derived from an EMBL/GenBank/DDBJ whole genome shotgun (WGS) entry which is preliminary data.</text>
</comment>
<keyword evidence="1" id="KW-0472">Membrane</keyword>
<organism evidence="2 3">
    <name type="scientific">Thalassobacterium maritimum</name>
    <dbReference type="NCBI Taxonomy" id="3041265"/>
    <lineage>
        <taxon>Bacteria</taxon>
        <taxon>Pseudomonadati</taxon>
        <taxon>Verrucomicrobiota</taxon>
        <taxon>Opitutia</taxon>
        <taxon>Puniceicoccales</taxon>
        <taxon>Coraliomargaritaceae</taxon>
        <taxon>Thalassobacterium</taxon>
    </lineage>
</organism>